<dbReference type="Proteomes" id="UP000287651">
    <property type="component" value="Unassembled WGS sequence"/>
</dbReference>
<accession>A0A427B0X2</accession>
<dbReference type="EMBL" id="AMZH03000747">
    <property type="protein sequence ID" value="RRT82182.1"/>
    <property type="molecule type" value="Genomic_DNA"/>
</dbReference>
<reference evidence="1 2" key="1">
    <citation type="journal article" date="2014" name="Agronomy (Basel)">
        <title>A Draft Genome Sequence for Ensete ventricosum, the Drought-Tolerant Tree Against Hunger.</title>
        <authorList>
            <person name="Harrison J."/>
            <person name="Moore K.A."/>
            <person name="Paszkiewicz K."/>
            <person name="Jones T."/>
            <person name="Grant M."/>
            <person name="Ambacheew D."/>
            <person name="Muzemil S."/>
            <person name="Studholme D.J."/>
        </authorList>
    </citation>
    <scope>NUCLEOTIDE SEQUENCE [LARGE SCALE GENOMIC DNA]</scope>
</reference>
<sequence length="291" mass="32060">MLRIDGSITAIVPSFIRIRLITNLVSNVPTFSCSRGWRSELSRYEIARIENLLELVETESPLELVRIKSSLKLVGTESPLELVGTETLLWLVKTESPLELVGTESSLELVEHYYSGSALIEHYCLGSELAEHCCLGFGLVKHYCSSSGLVEHYCSGSGLVEHCCSGVELAEHCLLGFCILATLGPPSSTKNGVKLYVVDEESTRLGSAHVRKLIRVDQEEAGKFERGQLGLLGNTPWLGLLGSVPQAPHSRGLLRDPARRLHRGAGARCGLSEEQVKFYYTRLTTDMILYL</sequence>
<protein>
    <submittedName>
        <fullName evidence="1">Uncharacterized protein</fullName>
    </submittedName>
</protein>
<proteinExistence type="predicted"/>
<organism evidence="1 2">
    <name type="scientific">Ensete ventricosum</name>
    <name type="common">Abyssinian banana</name>
    <name type="synonym">Musa ensete</name>
    <dbReference type="NCBI Taxonomy" id="4639"/>
    <lineage>
        <taxon>Eukaryota</taxon>
        <taxon>Viridiplantae</taxon>
        <taxon>Streptophyta</taxon>
        <taxon>Embryophyta</taxon>
        <taxon>Tracheophyta</taxon>
        <taxon>Spermatophyta</taxon>
        <taxon>Magnoliopsida</taxon>
        <taxon>Liliopsida</taxon>
        <taxon>Zingiberales</taxon>
        <taxon>Musaceae</taxon>
        <taxon>Ensete</taxon>
    </lineage>
</organism>
<evidence type="ECO:0000313" key="1">
    <source>
        <dbReference type="EMBL" id="RRT82182.1"/>
    </source>
</evidence>
<evidence type="ECO:0000313" key="2">
    <source>
        <dbReference type="Proteomes" id="UP000287651"/>
    </source>
</evidence>
<comment type="caution">
    <text evidence="1">The sequence shown here is derived from an EMBL/GenBank/DDBJ whole genome shotgun (WGS) entry which is preliminary data.</text>
</comment>
<gene>
    <name evidence="1" type="ORF">B296_00002894</name>
</gene>
<dbReference type="AlphaFoldDB" id="A0A427B0X2"/>
<name>A0A427B0X2_ENSVE</name>